<reference evidence="2" key="1">
    <citation type="journal article" date="2023" name="Science">
        <title>Genome structures resolve the early diversification of teleost fishes.</title>
        <authorList>
            <person name="Parey E."/>
            <person name="Louis A."/>
            <person name="Montfort J."/>
            <person name="Bouchez O."/>
            <person name="Roques C."/>
            <person name="Iampietro C."/>
            <person name="Lluch J."/>
            <person name="Castinel A."/>
            <person name="Donnadieu C."/>
            <person name="Desvignes T."/>
            <person name="Floi Bucao C."/>
            <person name="Jouanno E."/>
            <person name="Wen M."/>
            <person name="Mejri S."/>
            <person name="Dirks R."/>
            <person name="Jansen H."/>
            <person name="Henkel C."/>
            <person name="Chen W.J."/>
            <person name="Zahm M."/>
            <person name="Cabau C."/>
            <person name="Klopp C."/>
            <person name="Thompson A.W."/>
            <person name="Robinson-Rechavi M."/>
            <person name="Braasch I."/>
            <person name="Lecointre G."/>
            <person name="Bobe J."/>
            <person name="Postlethwait J.H."/>
            <person name="Berthelot C."/>
            <person name="Roest Crollius H."/>
            <person name="Guiguen Y."/>
        </authorList>
    </citation>
    <scope>NUCLEOTIDE SEQUENCE</scope>
    <source>
        <strain evidence="2">WJC10195</strain>
    </source>
</reference>
<evidence type="ECO:0000313" key="3">
    <source>
        <dbReference type="Proteomes" id="UP001152622"/>
    </source>
</evidence>
<sequence>MIAIEIVEELEKIAAMKGNQPRKVIDLIQTMEKALADLTELGNTTDWPCLSLQPWLGRSRRLDQLDTGGGSRGTSTLLTLEPVEEWPKEVSQRGSS</sequence>
<proteinExistence type="predicted"/>
<dbReference type="EMBL" id="JAINUF010000011">
    <property type="protein sequence ID" value="KAJ8346593.1"/>
    <property type="molecule type" value="Genomic_DNA"/>
</dbReference>
<dbReference type="AlphaFoldDB" id="A0A9Q1EWT7"/>
<accession>A0A9Q1EWT7</accession>
<comment type="caution">
    <text evidence="2">The sequence shown here is derived from an EMBL/GenBank/DDBJ whole genome shotgun (WGS) entry which is preliminary data.</text>
</comment>
<organism evidence="2 3">
    <name type="scientific">Synaphobranchus kaupii</name>
    <name type="common">Kaup's arrowtooth eel</name>
    <dbReference type="NCBI Taxonomy" id="118154"/>
    <lineage>
        <taxon>Eukaryota</taxon>
        <taxon>Metazoa</taxon>
        <taxon>Chordata</taxon>
        <taxon>Craniata</taxon>
        <taxon>Vertebrata</taxon>
        <taxon>Euteleostomi</taxon>
        <taxon>Actinopterygii</taxon>
        <taxon>Neopterygii</taxon>
        <taxon>Teleostei</taxon>
        <taxon>Anguilliformes</taxon>
        <taxon>Synaphobranchidae</taxon>
        <taxon>Synaphobranchus</taxon>
    </lineage>
</organism>
<feature type="compositionally biased region" description="Basic and acidic residues" evidence="1">
    <location>
        <begin position="85"/>
        <end position="96"/>
    </location>
</feature>
<name>A0A9Q1EWT7_SYNKA</name>
<dbReference type="OrthoDB" id="8438849at2759"/>
<feature type="region of interest" description="Disordered" evidence="1">
    <location>
        <begin position="63"/>
        <end position="96"/>
    </location>
</feature>
<gene>
    <name evidence="2" type="ORF">SKAU_G00279940</name>
</gene>
<keyword evidence="3" id="KW-1185">Reference proteome</keyword>
<evidence type="ECO:0000256" key="1">
    <source>
        <dbReference type="SAM" id="MobiDB-lite"/>
    </source>
</evidence>
<dbReference type="Proteomes" id="UP001152622">
    <property type="component" value="Chromosome 11"/>
</dbReference>
<evidence type="ECO:0000313" key="2">
    <source>
        <dbReference type="EMBL" id="KAJ8346593.1"/>
    </source>
</evidence>
<protein>
    <submittedName>
        <fullName evidence="2">Uncharacterized protein</fullName>
    </submittedName>
</protein>